<dbReference type="InterPro" id="IPR038765">
    <property type="entry name" value="Papain-like_cys_pep_sf"/>
</dbReference>
<evidence type="ECO:0000313" key="3">
    <source>
        <dbReference type="EMBL" id="HJH49154.1"/>
    </source>
</evidence>
<sequence>MGTRKRKRKKSGCLLGFLLLLAFGGAGAFAYNSGILGTAVRELEGTVREVPFQEVRIEEESLGQKYYYGQLEEEEKKVYQEIRQGLMDYTSEIYVHTEDAAGANRIFQYVLNDHPEIFWCDGKTTATSYGGITPYTVLEPAYLYGEEEKEKRSAVIESAAGEYLSGISEDASDYEKILYVYESIISRVEYVQDAPDNQNIYSVFSGRQSVCAGYAKATQYLLERLGVFCTYVTGTAAGGQAHAWNLVSCGGDYYYVDTTWGDPVFQASEGGESKVSGHISYDYMCCNDEQLFMTHTPDDTVELPVCTKMDANYYVVNGMYYETYDSAKILEQMNEVISAGENPAVIKFADEKLYQEAHDDILENVVKSAARNLAEWYGLTQVSYQYMDEEQLNKITIYWEYS</sequence>
<dbReference type="PANTHER" id="PTHR46333:SF2">
    <property type="entry name" value="CYTOKINESIS PROTEIN 3"/>
    <property type="match status" value="1"/>
</dbReference>
<evidence type="ECO:0000256" key="1">
    <source>
        <dbReference type="SAM" id="SignalP"/>
    </source>
</evidence>
<dbReference type="Pfam" id="PF01841">
    <property type="entry name" value="Transglut_core"/>
    <property type="match status" value="1"/>
</dbReference>
<proteinExistence type="predicted"/>
<dbReference type="InterPro" id="IPR052557">
    <property type="entry name" value="CAP/Cytokinesis_protein"/>
</dbReference>
<evidence type="ECO:0000313" key="4">
    <source>
        <dbReference type="Proteomes" id="UP000813420"/>
    </source>
</evidence>
<name>A0A9D2VWH3_9FIRM</name>
<dbReference type="InterPro" id="IPR002931">
    <property type="entry name" value="Transglutaminase-like"/>
</dbReference>
<dbReference type="SUPFAM" id="SSF54001">
    <property type="entry name" value="Cysteine proteinases"/>
    <property type="match status" value="1"/>
</dbReference>
<comment type="caution">
    <text evidence="3">The sequence shown here is derived from an EMBL/GenBank/DDBJ whole genome shotgun (WGS) entry which is preliminary data.</text>
</comment>
<reference evidence="3" key="1">
    <citation type="journal article" date="2021" name="PeerJ">
        <title>Extensive microbial diversity within the chicken gut microbiome revealed by metagenomics and culture.</title>
        <authorList>
            <person name="Gilroy R."/>
            <person name="Ravi A."/>
            <person name="Getino M."/>
            <person name="Pursley I."/>
            <person name="Horton D.L."/>
            <person name="Alikhan N.F."/>
            <person name="Baker D."/>
            <person name="Gharbi K."/>
            <person name="Hall N."/>
            <person name="Watson M."/>
            <person name="Adriaenssens E.M."/>
            <person name="Foster-Nyarko E."/>
            <person name="Jarju S."/>
            <person name="Secka A."/>
            <person name="Antonio M."/>
            <person name="Oren A."/>
            <person name="Chaudhuri R.R."/>
            <person name="La Ragione R."/>
            <person name="Hildebrand F."/>
            <person name="Pallen M.J."/>
        </authorList>
    </citation>
    <scope>NUCLEOTIDE SEQUENCE</scope>
    <source>
        <strain evidence="3">USAMLcec4-12693</strain>
    </source>
</reference>
<dbReference type="PANTHER" id="PTHR46333">
    <property type="entry name" value="CYTOKINESIS PROTEIN 3"/>
    <property type="match status" value="1"/>
</dbReference>
<dbReference type="RefSeq" id="WP_277271651.1">
    <property type="nucleotide sequence ID" value="NZ_DYXE01000028.1"/>
</dbReference>
<evidence type="ECO:0000259" key="2">
    <source>
        <dbReference type="Pfam" id="PF01841"/>
    </source>
</evidence>
<keyword evidence="1" id="KW-0732">Signal</keyword>
<dbReference type="AlphaFoldDB" id="A0A9D2VWH3"/>
<dbReference type="Proteomes" id="UP000813420">
    <property type="component" value="Unassembled WGS sequence"/>
</dbReference>
<dbReference type="EMBL" id="DYXE01000028">
    <property type="protein sequence ID" value="HJH49154.1"/>
    <property type="molecule type" value="Genomic_DNA"/>
</dbReference>
<organism evidence="3 4">
    <name type="scientific">Merdimonas faecis</name>
    <dbReference type="NCBI Taxonomy" id="1653435"/>
    <lineage>
        <taxon>Bacteria</taxon>
        <taxon>Bacillati</taxon>
        <taxon>Bacillota</taxon>
        <taxon>Clostridia</taxon>
        <taxon>Lachnospirales</taxon>
        <taxon>Lachnospiraceae</taxon>
        <taxon>Merdimonas</taxon>
    </lineage>
</organism>
<feature type="chain" id="PRO_5039730367" description="Transglutaminase-like domain-containing protein" evidence="1">
    <location>
        <begin position="29"/>
        <end position="402"/>
    </location>
</feature>
<feature type="domain" description="Transglutaminase-like" evidence="2">
    <location>
        <begin position="168"/>
        <end position="257"/>
    </location>
</feature>
<dbReference type="GO" id="GO:0005737">
    <property type="term" value="C:cytoplasm"/>
    <property type="evidence" value="ECO:0007669"/>
    <property type="project" value="TreeGrafter"/>
</dbReference>
<dbReference type="Gene3D" id="3.10.620.30">
    <property type="match status" value="1"/>
</dbReference>
<reference evidence="3" key="2">
    <citation type="submission" date="2021-09" db="EMBL/GenBank/DDBJ databases">
        <authorList>
            <person name="Gilroy R."/>
        </authorList>
    </citation>
    <scope>NUCLEOTIDE SEQUENCE</scope>
    <source>
        <strain evidence="3">USAMLcec4-12693</strain>
    </source>
</reference>
<feature type="signal peptide" evidence="1">
    <location>
        <begin position="1"/>
        <end position="28"/>
    </location>
</feature>
<protein>
    <recommendedName>
        <fullName evidence="2">Transglutaminase-like domain-containing protein</fullName>
    </recommendedName>
</protein>
<gene>
    <name evidence="3" type="ORF">K8V39_02700</name>
</gene>
<accession>A0A9D2VWH3</accession>